<name>A0A650CNE1_9CREN</name>
<proteinExistence type="predicted"/>
<gene>
    <name evidence="1" type="ORF">D1868_03915</name>
</gene>
<dbReference type="GeneID" id="42798190"/>
<evidence type="ECO:0000313" key="2">
    <source>
        <dbReference type="Proteomes" id="UP000423396"/>
    </source>
</evidence>
<organism evidence="1 2">
    <name type="scientific">Stygiolobus azoricus</name>
    <dbReference type="NCBI Taxonomy" id="41675"/>
    <lineage>
        <taxon>Archaea</taxon>
        <taxon>Thermoproteota</taxon>
        <taxon>Thermoprotei</taxon>
        <taxon>Sulfolobales</taxon>
        <taxon>Sulfolobaceae</taxon>
        <taxon>Stygiolobus</taxon>
    </lineage>
</organism>
<protein>
    <submittedName>
        <fullName evidence="1">Uncharacterized protein</fullName>
    </submittedName>
</protein>
<dbReference type="EMBL" id="CP045483">
    <property type="protein sequence ID" value="QGR19205.1"/>
    <property type="molecule type" value="Genomic_DNA"/>
</dbReference>
<accession>A0A650CNE1</accession>
<dbReference type="AlphaFoldDB" id="A0A650CNE1"/>
<dbReference type="KEGG" id="sazo:D1868_03915"/>
<keyword evidence="2" id="KW-1185">Reference proteome</keyword>
<reference evidence="1 2" key="1">
    <citation type="submission" date="2019-10" db="EMBL/GenBank/DDBJ databases">
        <title>Genome Sequences from Six Type Strain Members of the Archaeal Family Sulfolobaceae: Acidianus ambivalens, Acidianus infernus, Metallosphaera prunae, Stygiolobus azoricus, Sulfolobus metallicus, and Sulfurisphaera ohwakuensis.</title>
        <authorList>
            <person name="Counts J.A."/>
            <person name="Kelly R.M."/>
        </authorList>
    </citation>
    <scope>NUCLEOTIDE SEQUENCE [LARGE SCALE GENOMIC DNA]</scope>
    <source>
        <strain evidence="1 2">FC6</strain>
    </source>
</reference>
<evidence type="ECO:0000313" key="1">
    <source>
        <dbReference type="EMBL" id="QGR19205.1"/>
    </source>
</evidence>
<dbReference type="Proteomes" id="UP000423396">
    <property type="component" value="Chromosome"/>
</dbReference>
<dbReference type="RefSeq" id="WP_156005747.1">
    <property type="nucleotide sequence ID" value="NZ_CP045483.1"/>
</dbReference>
<sequence>MGWKFKVGNKVEAKKTICTVDELAEEINKIIGNTDFSQQLATELLVKVFTEKKETLEEFKQKHKDLGPDKLQKIINIANSKLQGDL</sequence>